<dbReference type="InterPro" id="IPR008949">
    <property type="entry name" value="Isoprenoid_synthase_dom_sf"/>
</dbReference>
<gene>
    <name evidence="1" type="ORF">GGR37_002090</name>
</gene>
<dbReference type="RefSeq" id="WP_183661151.1">
    <property type="nucleotide sequence ID" value="NZ_JACHOA010000003.1"/>
</dbReference>
<comment type="caution">
    <text evidence="1">The sequence shown here is derived from an EMBL/GenBank/DDBJ whole genome shotgun (WGS) entry which is preliminary data.</text>
</comment>
<dbReference type="EMBL" id="JACHOA010000003">
    <property type="protein sequence ID" value="MBB4613815.1"/>
    <property type="molecule type" value="Genomic_DNA"/>
</dbReference>
<dbReference type="EC" id="2.5.1.32" evidence="1"/>
<dbReference type="AlphaFoldDB" id="A0A7W7ACP1"/>
<proteinExistence type="predicted"/>
<dbReference type="GO" id="GO:0016740">
    <property type="term" value="F:transferase activity"/>
    <property type="evidence" value="ECO:0007669"/>
    <property type="project" value="UniProtKB-KW"/>
</dbReference>
<keyword evidence="1" id="KW-0808">Transferase</keyword>
<keyword evidence="2" id="KW-1185">Reference proteome</keyword>
<name>A0A7W7ACP1_9SPHN</name>
<evidence type="ECO:0000313" key="1">
    <source>
        <dbReference type="EMBL" id="MBB4613815.1"/>
    </source>
</evidence>
<dbReference type="Proteomes" id="UP000538566">
    <property type="component" value="Unassembled WGS sequence"/>
</dbReference>
<protein>
    <submittedName>
        <fullName evidence="1">Phytoene synthase</fullName>
        <ecNumber evidence="1">2.5.1.32</ecNumber>
    </submittedName>
</protein>
<dbReference type="SUPFAM" id="SSF48576">
    <property type="entry name" value="Terpenoid synthases"/>
    <property type="match status" value="1"/>
</dbReference>
<organism evidence="1 2">
    <name type="scientific">Novosphingobium taihuense</name>
    <dbReference type="NCBI Taxonomy" id="260085"/>
    <lineage>
        <taxon>Bacteria</taxon>
        <taxon>Pseudomonadati</taxon>
        <taxon>Pseudomonadota</taxon>
        <taxon>Alphaproteobacteria</taxon>
        <taxon>Sphingomonadales</taxon>
        <taxon>Sphingomonadaceae</taxon>
        <taxon>Novosphingobium</taxon>
    </lineage>
</organism>
<evidence type="ECO:0000313" key="2">
    <source>
        <dbReference type="Proteomes" id="UP000538566"/>
    </source>
</evidence>
<reference evidence="1 2" key="1">
    <citation type="submission" date="2020-08" db="EMBL/GenBank/DDBJ databases">
        <title>Genomic Encyclopedia of Type Strains, Phase IV (KMG-IV): sequencing the most valuable type-strain genomes for metagenomic binning, comparative biology and taxonomic classification.</title>
        <authorList>
            <person name="Goeker M."/>
        </authorList>
    </citation>
    <scope>NUCLEOTIDE SEQUENCE [LARGE SCALE GENOMIC DNA]</scope>
    <source>
        <strain evidence="1 2">DSM 17507</strain>
    </source>
</reference>
<sequence>MHGQPSESAEMLDPAQRLALVYAPKSAQAAWLALFLFERRLAEIARPGREPLMIQLRLSWWRDRLGEPSSAWPVSEPVLANLKAWNEQHRELACLVDGWEALVVGEDGGAELAKAREEALVTLALLLRVDDLESVRQAARQYIDPSIASGAPATLPRSMRPLSVLRTMAQREALGGKPTPLRDLGRVMWAGLLGR</sequence>
<accession>A0A7W7ACP1</accession>